<evidence type="ECO:0000259" key="2">
    <source>
        <dbReference type="Pfam" id="PF02037"/>
    </source>
</evidence>
<feature type="compositionally biased region" description="Basic and acidic residues" evidence="1">
    <location>
        <begin position="33"/>
        <end position="44"/>
    </location>
</feature>
<dbReference type="InterPro" id="IPR003034">
    <property type="entry name" value="SAP_dom"/>
</dbReference>
<dbReference type="InterPro" id="IPR036361">
    <property type="entry name" value="SAP_dom_sf"/>
</dbReference>
<dbReference type="EnsemblProtists" id="PYU1_T003383">
    <property type="protein sequence ID" value="PYU1_T003383"/>
    <property type="gene ID" value="PYU1_G003373"/>
</dbReference>
<dbReference type="Gene3D" id="1.10.720.30">
    <property type="entry name" value="SAP domain"/>
    <property type="match status" value="1"/>
</dbReference>
<evidence type="ECO:0000313" key="4">
    <source>
        <dbReference type="Proteomes" id="UP000019132"/>
    </source>
</evidence>
<reference evidence="3" key="3">
    <citation type="submission" date="2015-02" db="UniProtKB">
        <authorList>
            <consortium name="EnsemblProtists"/>
        </authorList>
    </citation>
    <scope>IDENTIFICATION</scope>
    <source>
        <strain evidence="3">DAOM BR144</strain>
    </source>
</reference>
<dbReference type="EMBL" id="GL376603">
    <property type="status" value="NOT_ANNOTATED_CDS"/>
    <property type="molecule type" value="Genomic_DNA"/>
</dbReference>
<accession>K3WEJ2</accession>
<name>K3WEJ2_GLOUD</name>
<feature type="domain" description="SAP" evidence="2">
    <location>
        <begin position="1"/>
        <end position="24"/>
    </location>
</feature>
<reference evidence="4" key="2">
    <citation type="submission" date="2010-04" db="EMBL/GenBank/DDBJ databases">
        <authorList>
            <person name="Buell R."/>
            <person name="Hamilton J."/>
            <person name="Hostetler J."/>
        </authorList>
    </citation>
    <scope>NUCLEOTIDE SEQUENCE [LARGE SCALE GENOMIC DNA]</scope>
    <source>
        <strain evidence="4">DAOM:BR144</strain>
    </source>
</reference>
<organism evidence="3 4">
    <name type="scientific">Globisporangium ultimum (strain ATCC 200006 / CBS 805.95 / DAOM BR144)</name>
    <name type="common">Pythium ultimum</name>
    <dbReference type="NCBI Taxonomy" id="431595"/>
    <lineage>
        <taxon>Eukaryota</taxon>
        <taxon>Sar</taxon>
        <taxon>Stramenopiles</taxon>
        <taxon>Oomycota</taxon>
        <taxon>Peronosporomycetes</taxon>
        <taxon>Pythiales</taxon>
        <taxon>Pythiaceae</taxon>
        <taxon>Globisporangium</taxon>
    </lineage>
</organism>
<keyword evidence="4" id="KW-1185">Reference proteome</keyword>
<protein>
    <recommendedName>
        <fullName evidence="2">SAP domain-containing protein</fullName>
    </recommendedName>
</protein>
<dbReference type="Pfam" id="PF02037">
    <property type="entry name" value="SAP"/>
    <property type="match status" value="1"/>
</dbReference>
<evidence type="ECO:0000313" key="3">
    <source>
        <dbReference type="EnsemblProtists" id="PYU1_T003383"/>
    </source>
</evidence>
<dbReference type="VEuPathDB" id="FungiDB:PYU1_G003373"/>
<sequence length="59" mass="6586">MKVKELQAKLKKYKLDTTGVKDHLSGAFPTGKHQVDGGKGEHRPVTTRRAILSTQKRTL</sequence>
<dbReference type="AlphaFoldDB" id="K3WEJ2"/>
<proteinExistence type="predicted"/>
<dbReference type="Proteomes" id="UP000019132">
    <property type="component" value="Unassembled WGS sequence"/>
</dbReference>
<evidence type="ECO:0000256" key="1">
    <source>
        <dbReference type="SAM" id="MobiDB-lite"/>
    </source>
</evidence>
<reference evidence="4" key="1">
    <citation type="journal article" date="2010" name="Genome Biol.">
        <title>Genome sequence of the necrotrophic plant pathogen Pythium ultimum reveals original pathogenicity mechanisms and effector repertoire.</title>
        <authorList>
            <person name="Levesque C.A."/>
            <person name="Brouwer H."/>
            <person name="Cano L."/>
            <person name="Hamilton J.P."/>
            <person name="Holt C."/>
            <person name="Huitema E."/>
            <person name="Raffaele S."/>
            <person name="Robideau G.P."/>
            <person name="Thines M."/>
            <person name="Win J."/>
            <person name="Zerillo M.M."/>
            <person name="Beakes G.W."/>
            <person name="Boore J.L."/>
            <person name="Busam D."/>
            <person name="Dumas B."/>
            <person name="Ferriera S."/>
            <person name="Fuerstenberg S.I."/>
            <person name="Gachon C.M."/>
            <person name="Gaulin E."/>
            <person name="Govers F."/>
            <person name="Grenville-Briggs L."/>
            <person name="Horner N."/>
            <person name="Hostetler J."/>
            <person name="Jiang R.H."/>
            <person name="Johnson J."/>
            <person name="Krajaejun T."/>
            <person name="Lin H."/>
            <person name="Meijer H.J."/>
            <person name="Moore B."/>
            <person name="Morris P."/>
            <person name="Phuntmart V."/>
            <person name="Puiu D."/>
            <person name="Shetty J."/>
            <person name="Stajich J.E."/>
            <person name="Tripathy S."/>
            <person name="Wawra S."/>
            <person name="van West P."/>
            <person name="Whitty B.R."/>
            <person name="Coutinho P.M."/>
            <person name="Henrissat B."/>
            <person name="Martin F."/>
            <person name="Thomas P.D."/>
            <person name="Tyler B.M."/>
            <person name="De Vries R.P."/>
            <person name="Kamoun S."/>
            <person name="Yandell M."/>
            <person name="Tisserat N."/>
            <person name="Buell C.R."/>
        </authorList>
    </citation>
    <scope>NUCLEOTIDE SEQUENCE</scope>
    <source>
        <strain evidence="4">DAOM:BR144</strain>
    </source>
</reference>
<feature type="region of interest" description="Disordered" evidence="1">
    <location>
        <begin position="25"/>
        <end position="59"/>
    </location>
</feature>
<dbReference type="InParanoid" id="K3WEJ2"/>
<dbReference type="HOGENOM" id="CLU_2965923_0_0_1"/>